<gene>
    <name evidence="2" type="ORF">Fmac_016073</name>
</gene>
<dbReference type="EMBL" id="JBGMDY010000005">
    <property type="protein sequence ID" value="KAL2334860.1"/>
    <property type="molecule type" value="Genomic_DNA"/>
</dbReference>
<evidence type="ECO:0000313" key="3">
    <source>
        <dbReference type="Proteomes" id="UP001603857"/>
    </source>
</evidence>
<name>A0ABD1MGC5_9FABA</name>
<feature type="compositionally biased region" description="Polar residues" evidence="1">
    <location>
        <begin position="82"/>
        <end position="92"/>
    </location>
</feature>
<organism evidence="2 3">
    <name type="scientific">Flemingia macrophylla</name>
    <dbReference type="NCBI Taxonomy" id="520843"/>
    <lineage>
        <taxon>Eukaryota</taxon>
        <taxon>Viridiplantae</taxon>
        <taxon>Streptophyta</taxon>
        <taxon>Embryophyta</taxon>
        <taxon>Tracheophyta</taxon>
        <taxon>Spermatophyta</taxon>
        <taxon>Magnoliopsida</taxon>
        <taxon>eudicotyledons</taxon>
        <taxon>Gunneridae</taxon>
        <taxon>Pentapetalae</taxon>
        <taxon>rosids</taxon>
        <taxon>fabids</taxon>
        <taxon>Fabales</taxon>
        <taxon>Fabaceae</taxon>
        <taxon>Papilionoideae</taxon>
        <taxon>50 kb inversion clade</taxon>
        <taxon>NPAAA clade</taxon>
        <taxon>indigoferoid/millettioid clade</taxon>
        <taxon>Phaseoleae</taxon>
        <taxon>Flemingia</taxon>
    </lineage>
</organism>
<reference evidence="2 3" key="1">
    <citation type="submission" date="2024-08" db="EMBL/GenBank/DDBJ databases">
        <title>Insights into the chromosomal genome structure of Flemingia macrophylla.</title>
        <authorList>
            <person name="Ding Y."/>
            <person name="Zhao Y."/>
            <person name="Bi W."/>
            <person name="Wu M."/>
            <person name="Zhao G."/>
            <person name="Gong Y."/>
            <person name="Li W."/>
            <person name="Zhang P."/>
        </authorList>
    </citation>
    <scope>NUCLEOTIDE SEQUENCE [LARGE SCALE GENOMIC DNA]</scope>
    <source>
        <strain evidence="2">DYQJB</strain>
        <tissue evidence="2">Leaf</tissue>
    </source>
</reference>
<sequence>MQRSSDSLYYRLRHEVAIELSLQRLPTTSVDKSGEAKPSYEFIPSLHYKNNSLSSPFLKDLLHLPLPKEVLKVMEKNKDINKAQQTPTPSSKKTAERRKKKDTSKTASTSARKKRKTNEKSAGRIGQTEVTKHVEKVIDKSKSKHKSIKKEVNKNSKHEKGEVPPAYSPQQFIGLYICKEHNGVKNLGTVLSYDPKTKLFKILFDNDKTNDMELDELLKSKATAKDIFEARQALQSRHLRAFPMESA</sequence>
<proteinExistence type="predicted"/>
<feature type="compositionally biased region" description="Basic and acidic residues" evidence="1">
    <location>
        <begin position="130"/>
        <end position="141"/>
    </location>
</feature>
<evidence type="ECO:0000313" key="2">
    <source>
        <dbReference type="EMBL" id="KAL2334860.1"/>
    </source>
</evidence>
<dbReference type="AlphaFoldDB" id="A0ABD1MGC5"/>
<feature type="compositionally biased region" description="Basic and acidic residues" evidence="1">
    <location>
        <begin position="149"/>
        <end position="162"/>
    </location>
</feature>
<protein>
    <submittedName>
        <fullName evidence="2">Uncharacterized protein</fullName>
    </submittedName>
</protein>
<keyword evidence="3" id="KW-1185">Reference proteome</keyword>
<accession>A0ABD1MGC5</accession>
<comment type="caution">
    <text evidence="2">The sequence shown here is derived from an EMBL/GenBank/DDBJ whole genome shotgun (WGS) entry which is preliminary data.</text>
</comment>
<dbReference type="Proteomes" id="UP001603857">
    <property type="component" value="Unassembled WGS sequence"/>
</dbReference>
<feature type="region of interest" description="Disordered" evidence="1">
    <location>
        <begin position="79"/>
        <end position="165"/>
    </location>
</feature>
<evidence type="ECO:0000256" key="1">
    <source>
        <dbReference type="SAM" id="MobiDB-lite"/>
    </source>
</evidence>